<evidence type="ECO:0000313" key="1">
    <source>
        <dbReference type="EMBL" id="PTQ73551.1"/>
    </source>
</evidence>
<protein>
    <submittedName>
        <fullName evidence="1">Uncharacterized protein</fullName>
    </submittedName>
</protein>
<dbReference type="Proteomes" id="UP000244128">
    <property type="component" value="Unassembled WGS sequence"/>
</dbReference>
<proteinExistence type="predicted"/>
<evidence type="ECO:0000313" key="2">
    <source>
        <dbReference type="Proteomes" id="UP000244128"/>
    </source>
</evidence>
<comment type="caution">
    <text evidence="1">The sequence shown here is derived from an EMBL/GenBank/DDBJ whole genome shotgun (WGS) entry which is preliminary data.</text>
</comment>
<reference evidence="1 2" key="1">
    <citation type="submission" date="2018-04" db="EMBL/GenBank/DDBJ databases">
        <title>Active sludge and wastewater microbial communities from Klosterneuburg, Austria.</title>
        <authorList>
            <person name="Wagner M."/>
        </authorList>
    </citation>
    <scope>NUCLEOTIDE SEQUENCE [LARGE SCALE GENOMIC DNA]</scope>
    <source>
        <strain evidence="1 2">Nm49</strain>
    </source>
</reference>
<gene>
    <name evidence="1" type="ORF">C8R26_1272</name>
</gene>
<dbReference type="EMBL" id="QAOI01000027">
    <property type="protein sequence ID" value="PTQ73551.1"/>
    <property type="molecule type" value="Genomic_DNA"/>
</dbReference>
<organism evidence="1 2">
    <name type="scientific">Nitrosomonas oligotropha</name>
    <dbReference type="NCBI Taxonomy" id="42354"/>
    <lineage>
        <taxon>Bacteria</taxon>
        <taxon>Pseudomonadati</taxon>
        <taxon>Pseudomonadota</taxon>
        <taxon>Betaproteobacteria</taxon>
        <taxon>Nitrosomonadales</taxon>
        <taxon>Nitrosomonadaceae</taxon>
        <taxon>Nitrosomonas</taxon>
    </lineage>
</organism>
<name>A0A2T5HPP6_9PROT</name>
<accession>A0A2T5HPP6</accession>
<sequence length="45" mass="5170">MRVNEPVTLRDMGMNNDCVIISTTNLASAFVYIHLQYSPEYCKQC</sequence>
<dbReference type="AlphaFoldDB" id="A0A2T5HPP6"/>